<dbReference type="PANTHER" id="PTHR36847">
    <property type="entry name" value="AMIDOLIGASE ENZYME"/>
    <property type="match status" value="1"/>
</dbReference>
<keyword evidence="2" id="KW-1185">Reference proteome</keyword>
<protein>
    <recommendedName>
        <fullName evidence="3">Amidoligase enzyme</fullName>
    </recommendedName>
</protein>
<evidence type="ECO:0000313" key="2">
    <source>
        <dbReference type="Proteomes" id="UP000801864"/>
    </source>
</evidence>
<accession>A0A9P4XQC5</accession>
<dbReference type="PANTHER" id="PTHR36847:SF1">
    <property type="entry name" value="AMIDOLIGASE ENZYME"/>
    <property type="match status" value="1"/>
</dbReference>
<comment type="caution">
    <text evidence="1">The sequence shown here is derived from an EMBL/GenBank/DDBJ whole genome shotgun (WGS) entry which is preliminary data.</text>
</comment>
<dbReference type="EMBL" id="QLNT01000002">
    <property type="protein sequence ID" value="KAF3076058.1"/>
    <property type="molecule type" value="Genomic_DNA"/>
</dbReference>
<evidence type="ECO:0008006" key="3">
    <source>
        <dbReference type="Google" id="ProtNLM"/>
    </source>
</evidence>
<dbReference type="Proteomes" id="UP000801864">
    <property type="component" value="Unassembled WGS sequence"/>
</dbReference>
<proteinExistence type="predicted"/>
<name>A0A9P4XQC5_9HYPO</name>
<gene>
    <name evidence="1" type="ORF">CFAM422_001482</name>
</gene>
<reference evidence="1 2" key="1">
    <citation type="submission" date="2018-06" db="EMBL/GenBank/DDBJ databases">
        <title>Genome analysis of cellulolytic fungus Trichoderma lentiforme CFAM-422.</title>
        <authorList>
            <person name="Steindorff A.S."/>
            <person name="Formighieri E.F."/>
            <person name="Midorikawa G.E.O."/>
            <person name="Tamietti M.S."/>
            <person name="Ramos E.Z."/>
            <person name="Silva A.S."/>
            <person name="Bon E.P.S."/>
            <person name="Mendes T.D."/>
            <person name="Damaso M.C.T."/>
            <person name="Favaro L.C.L."/>
        </authorList>
    </citation>
    <scope>NUCLEOTIDE SEQUENCE [LARGE SCALE GENOMIC DNA]</scope>
    <source>
        <strain evidence="1 2">CFAM-422</strain>
    </source>
</reference>
<evidence type="ECO:0000313" key="1">
    <source>
        <dbReference type="EMBL" id="KAF3076058.1"/>
    </source>
</evidence>
<sequence length="428" mass="48380">MAHFDMITFGWELELIVHLQEGETDSAGLQTVRLRELALSLKRQAPGLPIAAECAHHENSTCCICKDAPPEFRSYALRVFTPATPLFTPESNSENLYFHVKREMLSVPENKFGKRIAHGFEITSPILDNHELKSGFAKTWQIVSALRNSDLSISAHKRCGLHIHVGVKTGMTLSIAKKAVTLVMLLEQPLFAAFSSTARAEDPTWFNYIGDKSCFAIDAEDAVRHCYSITKDNTAADLLKHLPIRPSQIKPAMWNHYSAYKWYLTLDHIWKIPNTWRLFTGLLTDNGGKTSLAICTRTKDGKSVGEWDVYGLDGTDRLEGSQTTIEFRYPPMSFDTEFIKNWVEISCRIVAIATHDTPFFSQVAAGLLHELQRDEKPSDLPKWARLLIALGLGHQIGFWTQQLRRFEAGETIRFLDSDGFVLPNISWK</sequence>
<organism evidence="1 2">
    <name type="scientific">Trichoderma lentiforme</name>
    <dbReference type="NCBI Taxonomy" id="1567552"/>
    <lineage>
        <taxon>Eukaryota</taxon>
        <taxon>Fungi</taxon>
        <taxon>Dikarya</taxon>
        <taxon>Ascomycota</taxon>
        <taxon>Pezizomycotina</taxon>
        <taxon>Sordariomycetes</taxon>
        <taxon>Hypocreomycetidae</taxon>
        <taxon>Hypocreales</taxon>
        <taxon>Hypocreaceae</taxon>
        <taxon>Trichoderma</taxon>
    </lineage>
</organism>
<dbReference type="AlphaFoldDB" id="A0A9P4XQC5"/>